<dbReference type="VEuPathDB" id="FungiDB:BD410DRAFT_780479"/>
<reference evidence="1 2" key="1">
    <citation type="submission" date="2018-06" db="EMBL/GenBank/DDBJ databases">
        <title>A transcriptomic atlas of mushroom development highlights an independent origin of complex multicellularity.</title>
        <authorList>
            <consortium name="DOE Joint Genome Institute"/>
            <person name="Krizsan K."/>
            <person name="Almasi E."/>
            <person name="Merenyi Z."/>
            <person name="Sahu N."/>
            <person name="Viragh M."/>
            <person name="Koszo T."/>
            <person name="Mondo S."/>
            <person name="Kiss B."/>
            <person name="Balint B."/>
            <person name="Kues U."/>
            <person name="Barry K."/>
            <person name="Hegedus J.C."/>
            <person name="Henrissat B."/>
            <person name="Johnson J."/>
            <person name="Lipzen A."/>
            <person name="Ohm R."/>
            <person name="Nagy I."/>
            <person name="Pangilinan J."/>
            <person name="Yan J."/>
            <person name="Xiong Y."/>
            <person name="Grigoriev I.V."/>
            <person name="Hibbett D.S."/>
            <person name="Nagy L.G."/>
        </authorList>
    </citation>
    <scope>NUCLEOTIDE SEQUENCE [LARGE SCALE GENOMIC DNA]</scope>
    <source>
        <strain evidence="1 2">SZMC22713</strain>
    </source>
</reference>
<evidence type="ECO:0000313" key="2">
    <source>
        <dbReference type="Proteomes" id="UP000294933"/>
    </source>
</evidence>
<organism evidence="1 2">
    <name type="scientific">Rickenella mellea</name>
    <dbReference type="NCBI Taxonomy" id="50990"/>
    <lineage>
        <taxon>Eukaryota</taxon>
        <taxon>Fungi</taxon>
        <taxon>Dikarya</taxon>
        <taxon>Basidiomycota</taxon>
        <taxon>Agaricomycotina</taxon>
        <taxon>Agaricomycetes</taxon>
        <taxon>Hymenochaetales</taxon>
        <taxon>Rickenellaceae</taxon>
        <taxon>Rickenella</taxon>
    </lineage>
</organism>
<gene>
    <name evidence="1" type="ORF">BD410DRAFT_780479</name>
</gene>
<evidence type="ECO:0000313" key="1">
    <source>
        <dbReference type="EMBL" id="TDL29965.1"/>
    </source>
</evidence>
<sequence>MSKLPDEILKEILAPPLRIPDDEFSFTGRARESPFGRKARNSSSLLVVSKQWMRVATPLLYEVVIMRSTAQAQALAYAINSNKAFGLFIKKLRMEGGFGKAPAQFIASAPNIRELFVTLDVWSNDGTSGLCSVLSDMNIRRLIINHQDPAIKNAQSTRLWQSLSSCIPRWSNLRILEYHTTYMMAKSGKDKYVDLVTVLQASPSIKHVVLDSVPRRDLCELTAITSLETVSVESIESIRSGMFYSVPLSKIVQVRTEVQDEPTPVVLPFASVVGSFKPLENVPTHTAKPIWDLICSFAVHSYYVEKLPSVKSHNAPDLSPSRSPFYRTARSLCLVSKYFRDITRRHLFSIVQVETNPRFSLFCRAMNDSDTLVHLVRVLRVNCLRELLGGDYNNHMTQLLPKLTALVYVDVPLLDLGQLELLNPAVSTNLQTLDVRLAVHTQSDTDPVDLGVLYGVVYLRCRVDPSVPFRSPTWRLPGLAVDLPNLTRFSMGVNEKEDTLDAFYSIKMPSLTHLQLCGRHPKTPEFLRLNGQTLKVLEIFDTPTSALWTWCPCLEDLIVYYDPTSVFKPLPGGQRHSSLSKLSFSLRVPRSNNVEKAMLLATDGFEFVDFSQFPNFREVHIRGLTWPNTERDIKKNPTCDSFALCLKKWGIAVYDGSGTRWRERAQIRHGR</sequence>
<keyword evidence="2" id="KW-1185">Reference proteome</keyword>
<dbReference type="OrthoDB" id="2786563at2759"/>
<dbReference type="Proteomes" id="UP000294933">
    <property type="component" value="Unassembled WGS sequence"/>
</dbReference>
<name>A0A4R5XH52_9AGAM</name>
<dbReference type="AlphaFoldDB" id="A0A4R5XH52"/>
<accession>A0A4R5XH52</accession>
<dbReference type="EMBL" id="ML170156">
    <property type="protein sequence ID" value="TDL29965.1"/>
    <property type="molecule type" value="Genomic_DNA"/>
</dbReference>
<proteinExistence type="predicted"/>
<dbReference type="SUPFAM" id="SSF52047">
    <property type="entry name" value="RNI-like"/>
    <property type="match status" value="1"/>
</dbReference>
<protein>
    <submittedName>
        <fullName evidence="1">Uncharacterized protein</fullName>
    </submittedName>
</protein>